<keyword evidence="2" id="KW-1185">Reference proteome</keyword>
<organism evidence="1 2">
    <name type="scientific">Diplodia seriata</name>
    <dbReference type="NCBI Taxonomy" id="420778"/>
    <lineage>
        <taxon>Eukaryota</taxon>
        <taxon>Fungi</taxon>
        <taxon>Dikarya</taxon>
        <taxon>Ascomycota</taxon>
        <taxon>Pezizomycotina</taxon>
        <taxon>Dothideomycetes</taxon>
        <taxon>Dothideomycetes incertae sedis</taxon>
        <taxon>Botryosphaeriales</taxon>
        <taxon>Botryosphaeriaceae</taxon>
        <taxon>Diplodia</taxon>
    </lineage>
</organism>
<dbReference type="EMBL" id="JAJVCZ030000006">
    <property type="protein sequence ID" value="KAL0258878.1"/>
    <property type="molecule type" value="Genomic_DNA"/>
</dbReference>
<name>A0ABR3CE32_9PEZI</name>
<protein>
    <submittedName>
        <fullName evidence="1">Uncharacterized protein</fullName>
    </submittedName>
</protein>
<dbReference type="GeneID" id="92010467"/>
<sequence>MTPTSEEMQDKGETPVASPAMHHISMITLLGDILRFLVIRILEQSELILLRVLKFELRVSTPFDFLSGYLGEAMRDFGVDDGNADAKGYFDDRNKEKKEADRIADLMETGIAKDCKAKALNAYVRCAEAEIVH</sequence>
<reference evidence="1 2" key="1">
    <citation type="submission" date="2024-02" db="EMBL/GenBank/DDBJ databases">
        <title>De novo assembly and annotation of 12 fungi associated with fruit tree decline syndrome in Ontario, Canada.</title>
        <authorList>
            <person name="Sulman M."/>
            <person name="Ellouze W."/>
            <person name="Ilyukhin E."/>
        </authorList>
    </citation>
    <scope>NUCLEOTIDE SEQUENCE [LARGE SCALE GENOMIC DNA]</scope>
    <source>
        <strain evidence="1 2">FDS-637</strain>
    </source>
</reference>
<evidence type="ECO:0000313" key="1">
    <source>
        <dbReference type="EMBL" id="KAL0258878.1"/>
    </source>
</evidence>
<accession>A0ABR3CE32</accession>
<gene>
    <name evidence="1" type="ORF">SLS55_006382</name>
</gene>
<proteinExistence type="predicted"/>
<evidence type="ECO:0000313" key="2">
    <source>
        <dbReference type="Proteomes" id="UP001430584"/>
    </source>
</evidence>
<dbReference type="Proteomes" id="UP001430584">
    <property type="component" value="Unassembled WGS sequence"/>
</dbReference>
<comment type="caution">
    <text evidence="1">The sequence shown here is derived from an EMBL/GenBank/DDBJ whole genome shotgun (WGS) entry which is preliminary data.</text>
</comment>
<dbReference type="RefSeq" id="XP_066631907.1">
    <property type="nucleotide sequence ID" value="XM_066777812.1"/>
</dbReference>